<sequence>MKVIVLQKERMIFDLVARFLNEKYLGAIVGTIDPEEALKSLRQEQKQERDAVLITCHYPKTMRDALAIARLVKRTLPGVPVYTYSAIQVCGAEDLALIDGQIKKPCGARNSAGHFATVAQVFSRLADGASADEIKNEFPGMVI</sequence>
<reference evidence="1 2" key="1">
    <citation type="journal article" date="2016" name="Nat. Commun.">
        <title>Thousands of microbial genomes shed light on interconnected biogeochemical processes in an aquifer system.</title>
        <authorList>
            <person name="Anantharaman K."/>
            <person name="Brown C.T."/>
            <person name="Hug L.A."/>
            <person name="Sharon I."/>
            <person name="Castelle C.J."/>
            <person name="Probst A.J."/>
            <person name="Thomas B.C."/>
            <person name="Singh A."/>
            <person name="Wilkins M.J."/>
            <person name="Karaoz U."/>
            <person name="Brodie E.L."/>
            <person name="Williams K.H."/>
            <person name="Hubbard S.S."/>
            <person name="Banfield J.F."/>
        </authorList>
    </citation>
    <scope>NUCLEOTIDE SEQUENCE [LARGE SCALE GENOMIC DNA]</scope>
</reference>
<proteinExistence type="predicted"/>
<accession>A0A1G2QJZ7</accession>
<evidence type="ECO:0000313" key="2">
    <source>
        <dbReference type="Proteomes" id="UP000177090"/>
    </source>
</evidence>
<gene>
    <name evidence="1" type="ORF">A2569_03085</name>
</gene>
<dbReference type="Proteomes" id="UP000177090">
    <property type="component" value="Unassembled WGS sequence"/>
</dbReference>
<dbReference type="EMBL" id="MHTL01000014">
    <property type="protein sequence ID" value="OHA60399.1"/>
    <property type="molecule type" value="Genomic_DNA"/>
</dbReference>
<protein>
    <recommendedName>
        <fullName evidence="3">Response regulatory domain-containing protein</fullName>
    </recommendedName>
</protein>
<organism evidence="1 2">
    <name type="scientific">Candidatus Vogelbacteria bacterium RIFOXYD1_FULL_51_18</name>
    <dbReference type="NCBI Taxonomy" id="1802440"/>
    <lineage>
        <taxon>Bacteria</taxon>
        <taxon>Candidatus Vogeliibacteriota</taxon>
    </lineage>
</organism>
<evidence type="ECO:0000313" key="1">
    <source>
        <dbReference type="EMBL" id="OHA60399.1"/>
    </source>
</evidence>
<evidence type="ECO:0008006" key="3">
    <source>
        <dbReference type="Google" id="ProtNLM"/>
    </source>
</evidence>
<comment type="caution">
    <text evidence="1">The sequence shown here is derived from an EMBL/GenBank/DDBJ whole genome shotgun (WGS) entry which is preliminary data.</text>
</comment>
<dbReference type="AlphaFoldDB" id="A0A1G2QJZ7"/>
<name>A0A1G2QJZ7_9BACT</name>
<dbReference type="STRING" id="1802440.A2569_03085"/>